<dbReference type="PANTHER" id="PTHR43800">
    <property type="entry name" value="PEPTIDYL-LYSINE N-ACETYLTRANSFERASE YJAB"/>
    <property type="match status" value="1"/>
</dbReference>
<dbReference type="SUPFAM" id="SSF55729">
    <property type="entry name" value="Acyl-CoA N-acyltransferases (Nat)"/>
    <property type="match status" value="1"/>
</dbReference>
<evidence type="ECO:0000259" key="3">
    <source>
        <dbReference type="PROSITE" id="PS51186"/>
    </source>
</evidence>
<reference evidence="4" key="1">
    <citation type="journal article" date="2014" name="Int. J. Syst. Evol. Microbiol.">
        <title>Complete genome sequence of Corynebacterium casei LMG S-19264T (=DSM 44701T), isolated from a smear-ripened cheese.</title>
        <authorList>
            <consortium name="US DOE Joint Genome Institute (JGI-PGF)"/>
            <person name="Walter F."/>
            <person name="Albersmeier A."/>
            <person name="Kalinowski J."/>
            <person name="Ruckert C."/>
        </authorList>
    </citation>
    <scope>NUCLEOTIDE SEQUENCE</scope>
    <source>
        <strain evidence="4">CGMCC 1.12195</strain>
    </source>
</reference>
<dbReference type="CDD" id="cd04301">
    <property type="entry name" value="NAT_SF"/>
    <property type="match status" value="1"/>
</dbReference>
<evidence type="ECO:0000256" key="1">
    <source>
        <dbReference type="ARBA" id="ARBA00022679"/>
    </source>
</evidence>
<evidence type="ECO:0000313" key="4">
    <source>
        <dbReference type="EMBL" id="GGH01139.1"/>
    </source>
</evidence>
<comment type="caution">
    <text evidence="4">The sequence shown here is derived from an EMBL/GenBank/DDBJ whole genome shotgun (WGS) entry which is preliminary data.</text>
</comment>
<accession>A0A917MER5</accession>
<dbReference type="Pfam" id="PF13673">
    <property type="entry name" value="Acetyltransf_10"/>
    <property type="match status" value="1"/>
</dbReference>
<dbReference type="Gene3D" id="3.40.630.30">
    <property type="match status" value="1"/>
</dbReference>
<gene>
    <name evidence="4" type="ORF">GCM10007415_41490</name>
</gene>
<keyword evidence="1" id="KW-0808">Transferase</keyword>
<name>A0A917MER5_9SPHI</name>
<dbReference type="InterPro" id="IPR016181">
    <property type="entry name" value="Acyl_CoA_acyltransferase"/>
</dbReference>
<dbReference type="PROSITE" id="PS51186">
    <property type="entry name" value="GNAT"/>
    <property type="match status" value="1"/>
</dbReference>
<proteinExistence type="predicted"/>
<dbReference type="RefSeq" id="WP_188508014.1">
    <property type="nucleotide sequence ID" value="NZ_BMER01000005.1"/>
</dbReference>
<evidence type="ECO:0000313" key="5">
    <source>
        <dbReference type="Proteomes" id="UP000660862"/>
    </source>
</evidence>
<dbReference type="AlphaFoldDB" id="A0A917MER5"/>
<dbReference type="EMBL" id="BMER01000005">
    <property type="protein sequence ID" value="GGH01139.1"/>
    <property type="molecule type" value="Genomic_DNA"/>
</dbReference>
<protein>
    <submittedName>
        <fullName evidence="4">N-acetyltransferase</fullName>
    </submittedName>
</protein>
<feature type="domain" description="N-acetyltransferase" evidence="3">
    <location>
        <begin position="4"/>
        <end position="165"/>
    </location>
</feature>
<keyword evidence="2" id="KW-0012">Acyltransferase</keyword>
<keyword evidence="5" id="KW-1185">Reference proteome</keyword>
<dbReference type="PANTHER" id="PTHR43800:SF1">
    <property type="entry name" value="PEPTIDYL-LYSINE N-ACETYLTRANSFERASE YJAB"/>
    <property type="match status" value="1"/>
</dbReference>
<evidence type="ECO:0000256" key="2">
    <source>
        <dbReference type="ARBA" id="ARBA00023315"/>
    </source>
</evidence>
<dbReference type="InterPro" id="IPR000182">
    <property type="entry name" value="GNAT_dom"/>
</dbReference>
<dbReference type="Proteomes" id="UP000660862">
    <property type="component" value="Unassembled WGS sequence"/>
</dbReference>
<dbReference type="GO" id="GO:0016747">
    <property type="term" value="F:acyltransferase activity, transferring groups other than amino-acyl groups"/>
    <property type="evidence" value="ECO:0007669"/>
    <property type="project" value="InterPro"/>
</dbReference>
<sequence>MDELTFRAAGYADLAIIHWLAHEIWWPTYEDYLTHDQISFMLEKIYSTTALAEQLKAGQRFSFAMRHDNPVGFVGFQPKSSTAHIMRIEKLYVLPAEQGKGTGKQLINHVAQIARAANDSCLELNVNRHNPARTFYERMGFIIVDTLDIPYHGYILNDFVLQKQL</sequence>
<reference evidence="4" key="2">
    <citation type="submission" date="2020-09" db="EMBL/GenBank/DDBJ databases">
        <authorList>
            <person name="Sun Q."/>
            <person name="Zhou Y."/>
        </authorList>
    </citation>
    <scope>NUCLEOTIDE SEQUENCE</scope>
    <source>
        <strain evidence="4">CGMCC 1.12195</strain>
    </source>
</reference>
<organism evidence="4 5">
    <name type="scientific">Parapedobacter pyrenivorans</name>
    <dbReference type="NCBI Taxonomy" id="1305674"/>
    <lineage>
        <taxon>Bacteria</taxon>
        <taxon>Pseudomonadati</taxon>
        <taxon>Bacteroidota</taxon>
        <taxon>Sphingobacteriia</taxon>
        <taxon>Sphingobacteriales</taxon>
        <taxon>Sphingobacteriaceae</taxon>
        <taxon>Parapedobacter</taxon>
    </lineage>
</organism>